<gene>
    <name evidence="2" type="ORF">ASZ90_007208</name>
</gene>
<dbReference type="AlphaFoldDB" id="A0A0W8FPZ2"/>
<evidence type="ECO:0000313" key="2">
    <source>
        <dbReference type="EMBL" id="KUG22991.1"/>
    </source>
</evidence>
<name>A0A0W8FPZ2_9ZZZZ</name>
<evidence type="ECO:0000256" key="1">
    <source>
        <dbReference type="SAM" id="Phobius"/>
    </source>
</evidence>
<feature type="transmembrane region" description="Helical" evidence="1">
    <location>
        <begin position="28"/>
        <end position="50"/>
    </location>
</feature>
<keyword evidence="1" id="KW-0472">Membrane</keyword>
<accession>A0A0W8FPZ2</accession>
<keyword evidence="1" id="KW-0812">Transmembrane</keyword>
<proteinExistence type="predicted"/>
<reference evidence="2" key="1">
    <citation type="journal article" date="2015" name="Proc. Natl. Acad. Sci. U.S.A.">
        <title>Networks of energetic and metabolic interactions define dynamics in microbial communities.</title>
        <authorList>
            <person name="Embree M."/>
            <person name="Liu J.K."/>
            <person name="Al-Bassam M.M."/>
            <person name="Zengler K."/>
        </authorList>
    </citation>
    <scope>NUCLEOTIDE SEQUENCE</scope>
</reference>
<comment type="caution">
    <text evidence="2">The sequence shown here is derived from an EMBL/GenBank/DDBJ whole genome shotgun (WGS) entry which is preliminary data.</text>
</comment>
<dbReference type="EMBL" id="LNQE01000927">
    <property type="protein sequence ID" value="KUG22991.1"/>
    <property type="molecule type" value="Genomic_DNA"/>
</dbReference>
<feature type="transmembrane region" description="Helical" evidence="1">
    <location>
        <begin position="65"/>
        <end position="84"/>
    </location>
</feature>
<sequence length="184" mass="20800">MFAKNKGNQLKIEEIRLSAELLRINSHYLGGGGLAKILLIIIIVLPLVFYKDIINIIKDKSPNEQLVLVSMAVLFLAAFIFTLYKMSQNSGKSLIVTEKGFFIEPVLSELWKDIDEYKWNVPSGANKNTLTGQNEGTSLILFNNKGAWPKAFDLTQYNIIFTPDQMQQMDNICNRLGIKKTESL</sequence>
<protein>
    <submittedName>
        <fullName evidence="2">Uncharacterized protein</fullName>
    </submittedName>
</protein>
<keyword evidence="1" id="KW-1133">Transmembrane helix</keyword>
<organism evidence="2">
    <name type="scientific">hydrocarbon metagenome</name>
    <dbReference type="NCBI Taxonomy" id="938273"/>
    <lineage>
        <taxon>unclassified sequences</taxon>
        <taxon>metagenomes</taxon>
        <taxon>ecological metagenomes</taxon>
    </lineage>
</organism>